<dbReference type="OrthoDB" id="5215637at2759"/>
<evidence type="ECO:0000256" key="1">
    <source>
        <dbReference type="SAM" id="MobiDB-lite"/>
    </source>
</evidence>
<dbReference type="AlphaFoldDB" id="A0A6A6C6P5"/>
<feature type="compositionally biased region" description="Polar residues" evidence="1">
    <location>
        <begin position="309"/>
        <end position="335"/>
    </location>
</feature>
<feature type="signal peptide" evidence="3">
    <location>
        <begin position="1"/>
        <end position="21"/>
    </location>
</feature>
<evidence type="ECO:0000313" key="4">
    <source>
        <dbReference type="EMBL" id="KAF2161870.1"/>
    </source>
</evidence>
<dbReference type="EMBL" id="ML993616">
    <property type="protein sequence ID" value="KAF2161870.1"/>
    <property type="molecule type" value="Genomic_DNA"/>
</dbReference>
<protein>
    <submittedName>
        <fullName evidence="4">Uncharacterized protein</fullName>
    </submittedName>
</protein>
<organism evidence="4 5">
    <name type="scientific">Zasmidium cellare ATCC 36951</name>
    <dbReference type="NCBI Taxonomy" id="1080233"/>
    <lineage>
        <taxon>Eukaryota</taxon>
        <taxon>Fungi</taxon>
        <taxon>Dikarya</taxon>
        <taxon>Ascomycota</taxon>
        <taxon>Pezizomycotina</taxon>
        <taxon>Dothideomycetes</taxon>
        <taxon>Dothideomycetidae</taxon>
        <taxon>Mycosphaerellales</taxon>
        <taxon>Mycosphaerellaceae</taxon>
        <taxon>Zasmidium</taxon>
    </lineage>
</organism>
<reference evidence="4" key="1">
    <citation type="journal article" date="2020" name="Stud. Mycol.">
        <title>101 Dothideomycetes genomes: a test case for predicting lifestyles and emergence of pathogens.</title>
        <authorList>
            <person name="Haridas S."/>
            <person name="Albert R."/>
            <person name="Binder M."/>
            <person name="Bloem J."/>
            <person name="Labutti K."/>
            <person name="Salamov A."/>
            <person name="Andreopoulos B."/>
            <person name="Baker S."/>
            <person name="Barry K."/>
            <person name="Bills G."/>
            <person name="Bluhm B."/>
            <person name="Cannon C."/>
            <person name="Castanera R."/>
            <person name="Culley D."/>
            <person name="Daum C."/>
            <person name="Ezra D."/>
            <person name="Gonzalez J."/>
            <person name="Henrissat B."/>
            <person name="Kuo A."/>
            <person name="Liang C."/>
            <person name="Lipzen A."/>
            <person name="Lutzoni F."/>
            <person name="Magnuson J."/>
            <person name="Mondo S."/>
            <person name="Nolan M."/>
            <person name="Ohm R."/>
            <person name="Pangilinan J."/>
            <person name="Park H.-J."/>
            <person name="Ramirez L."/>
            <person name="Alfaro M."/>
            <person name="Sun H."/>
            <person name="Tritt A."/>
            <person name="Yoshinaga Y."/>
            <person name="Zwiers L.-H."/>
            <person name="Turgeon B."/>
            <person name="Goodwin S."/>
            <person name="Spatafora J."/>
            <person name="Crous P."/>
            <person name="Grigoriev I."/>
        </authorList>
    </citation>
    <scope>NUCLEOTIDE SEQUENCE</scope>
    <source>
        <strain evidence="4">ATCC 36951</strain>
    </source>
</reference>
<keyword evidence="2" id="KW-1133">Transmembrane helix</keyword>
<proteinExistence type="predicted"/>
<feature type="compositionally biased region" description="Low complexity" evidence="1">
    <location>
        <begin position="445"/>
        <end position="498"/>
    </location>
</feature>
<name>A0A6A6C6P5_ZASCE</name>
<accession>A0A6A6C6P5</accession>
<feature type="compositionally biased region" description="Pro residues" evidence="1">
    <location>
        <begin position="409"/>
        <end position="420"/>
    </location>
</feature>
<evidence type="ECO:0000313" key="5">
    <source>
        <dbReference type="Proteomes" id="UP000799537"/>
    </source>
</evidence>
<evidence type="ECO:0000256" key="2">
    <source>
        <dbReference type="SAM" id="Phobius"/>
    </source>
</evidence>
<evidence type="ECO:0000256" key="3">
    <source>
        <dbReference type="SAM" id="SignalP"/>
    </source>
</evidence>
<feature type="chain" id="PRO_5025424895" evidence="3">
    <location>
        <begin position="22"/>
        <end position="517"/>
    </location>
</feature>
<keyword evidence="3" id="KW-0732">Signal</keyword>
<keyword evidence="2" id="KW-0812">Transmembrane</keyword>
<keyword evidence="2" id="KW-0472">Membrane</keyword>
<gene>
    <name evidence="4" type="ORF">M409DRAFT_58651</name>
</gene>
<feature type="compositionally biased region" description="Basic and acidic residues" evidence="1">
    <location>
        <begin position="377"/>
        <end position="388"/>
    </location>
</feature>
<dbReference type="Proteomes" id="UP000799537">
    <property type="component" value="Unassembled WGS sequence"/>
</dbReference>
<feature type="compositionally biased region" description="Low complexity" evidence="1">
    <location>
        <begin position="146"/>
        <end position="186"/>
    </location>
</feature>
<feature type="region of interest" description="Disordered" evidence="1">
    <location>
        <begin position="256"/>
        <end position="336"/>
    </location>
</feature>
<keyword evidence="5" id="KW-1185">Reference proteome</keyword>
<dbReference type="RefSeq" id="XP_033662759.1">
    <property type="nucleotide sequence ID" value="XM_033813965.1"/>
</dbReference>
<feature type="region of interest" description="Disordered" evidence="1">
    <location>
        <begin position="370"/>
        <end position="517"/>
    </location>
</feature>
<dbReference type="GeneID" id="54567237"/>
<feature type="region of interest" description="Disordered" evidence="1">
    <location>
        <begin position="145"/>
        <end position="186"/>
    </location>
</feature>
<sequence>MKPTLTTLTPLLLLLAHLTTAQNCYFPSGTLAPDSTPCFPANSSASVCCPLKWECLSNGLCHLAAENYFGRYSCTDRAFGVGCPGFCTTGAGEAGNEAVLQCADGHWCCDGNRSRDCCADGEAEVIEVPEGEVVAFVSVAPGAMSSGGDATTTTRGSSSATTSTSRTSSSSSTTTQTETETTITTSSATTNAAGVATTILLISTATQALPASPTPTTATTASPSKNNTPLIAALSASLPTTALLLAGLIFLLHRRRKQQSPHEEQDQKPSTSTTTTDTADLPYMYGNATLTGQPPEIDSFPVAAGTSKGGRTSLVSELSGSEVPSQTSPTVSSLHSPIMGKSGFGGLGQVQEEEDIGAVELPAENELDSAAAAVQTKTKDWAERDRRTSYPGYVPYRQEGGEGFRSGYPNPPPPSLPPQPTATESSAAYVAYRPPGSGEGGGSGPDPESTSPSPLGDPTTTAEAEPPQEATQEAPQEAKQNPPRAEAATPPQTPQTQPDTDFDHGQLGAGGLRIVNQ</sequence>
<feature type="transmembrane region" description="Helical" evidence="2">
    <location>
        <begin position="230"/>
        <end position="252"/>
    </location>
</feature>